<organism evidence="1 2">
    <name type="scientific">Araneus ventricosus</name>
    <name type="common">Orbweaver spider</name>
    <name type="synonym">Epeira ventricosa</name>
    <dbReference type="NCBI Taxonomy" id="182803"/>
    <lineage>
        <taxon>Eukaryota</taxon>
        <taxon>Metazoa</taxon>
        <taxon>Ecdysozoa</taxon>
        <taxon>Arthropoda</taxon>
        <taxon>Chelicerata</taxon>
        <taxon>Arachnida</taxon>
        <taxon>Araneae</taxon>
        <taxon>Araneomorphae</taxon>
        <taxon>Entelegynae</taxon>
        <taxon>Araneoidea</taxon>
        <taxon>Araneidae</taxon>
        <taxon>Araneus</taxon>
    </lineage>
</organism>
<name>A0A4Y1ZV66_ARAVE</name>
<comment type="caution">
    <text evidence="1">The sequence shown here is derived from an EMBL/GenBank/DDBJ whole genome shotgun (WGS) entry which is preliminary data.</text>
</comment>
<dbReference type="EMBL" id="BGPR01078038">
    <property type="protein sequence ID" value="GBL68525.1"/>
    <property type="molecule type" value="Genomic_DNA"/>
</dbReference>
<keyword evidence="2" id="KW-1185">Reference proteome</keyword>
<protein>
    <submittedName>
        <fullName evidence="1">Uncharacterized protein</fullName>
    </submittedName>
</protein>
<accession>A0A4Y1ZV66</accession>
<proteinExistence type="predicted"/>
<gene>
    <name evidence="1" type="ORF">AVEN_12874_1</name>
</gene>
<evidence type="ECO:0000313" key="2">
    <source>
        <dbReference type="Proteomes" id="UP000499080"/>
    </source>
</evidence>
<dbReference type="Proteomes" id="UP000499080">
    <property type="component" value="Unassembled WGS sequence"/>
</dbReference>
<evidence type="ECO:0000313" key="1">
    <source>
        <dbReference type="EMBL" id="GBL68525.1"/>
    </source>
</evidence>
<sequence>MEEVSCTTSYELPFGLFGTELKQCKSSRYLRNPRLAARQTPLAATGALVPSWRLSDGDLASWTKKLHDTLQKMWNRRKRPVTLDEQALRGRVLATIITSGDMMKLASVLNKIADPVTCITFLQWMDCWETIPSVTWTCFGTDPRTCNIITWRCGCCRRGHVEHPPHEGNVGRSVGRRGCQ</sequence>
<reference evidence="1 2" key="1">
    <citation type="journal article" date="2019" name="Sci. Rep.">
        <title>Orb-weaving spider Araneus ventricosus genome elucidates the spidroin gene catalogue.</title>
        <authorList>
            <person name="Kono N."/>
            <person name="Nakamura H."/>
            <person name="Ohtoshi R."/>
            <person name="Moran D.A.P."/>
            <person name="Shinohara A."/>
            <person name="Yoshida Y."/>
            <person name="Fujiwara M."/>
            <person name="Mori M."/>
            <person name="Tomita M."/>
            <person name="Arakawa K."/>
        </authorList>
    </citation>
    <scope>NUCLEOTIDE SEQUENCE [LARGE SCALE GENOMIC DNA]</scope>
</reference>
<dbReference type="AlphaFoldDB" id="A0A4Y1ZV66"/>